<dbReference type="RefSeq" id="WP_092223824.1">
    <property type="nucleotide sequence ID" value="NZ_FNJI01000020.1"/>
</dbReference>
<dbReference type="SUPFAM" id="SSF54862">
    <property type="entry name" value="4Fe-4S ferredoxins"/>
    <property type="match status" value="1"/>
</dbReference>
<dbReference type="PROSITE" id="PS51379">
    <property type="entry name" value="4FE4S_FER_2"/>
    <property type="match status" value="2"/>
</dbReference>
<name>A0A1H0SQA0_9BACT</name>
<evidence type="ECO:0000313" key="5">
    <source>
        <dbReference type="EMBL" id="SDP43941.1"/>
    </source>
</evidence>
<dbReference type="PANTHER" id="PTHR40447">
    <property type="entry name" value="ANAEROBIC SULFITE REDUCTASE SUBUNIT A"/>
    <property type="match status" value="1"/>
</dbReference>
<evidence type="ECO:0000256" key="2">
    <source>
        <dbReference type="ARBA" id="ARBA00023004"/>
    </source>
</evidence>
<keyword evidence="2" id="KW-0408">Iron</keyword>
<feature type="domain" description="4Fe-4S ferredoxin-type" evidence="4">
    <location>
        <begin position="235"/>
        <end position="267"/>
    </location>
</feature>
<sequence length="356" mass="39321">MSQQKFLASQSIGSFLETLLREHRVLVPLCEGDSVVFRPFRKGGGLELTRMPTTSPKEATFPRVETLMSFTQKVSAPQEEDGGKERPEIELTEHLPQDSTVVFGSRPCGAKGKTIFSRVYDTEAVKDPYFIARRDNTLFISIACSAPETTCFCTSVGGGPADSTGSDILLIPVTDGFMAEAVTEAGAKLMESAFFDAGTQKAEEAQAVVERAETKLGQAQDFSNAREKLLKLFDNESFWEEMSAKCISCGTCTYLCPTCYCFNITDETAGNTGKRVRTWDNCMDYLFTLEASTHNPRSSKAKRLKNRVGHKFSYYPSLHEEHIACCGCGRCIKSCPAAVDIRQIVKSAQEYEDVNI</sequence>
<evidence type="ECO:0000256" key="1">
    <source>
        <dbReference type="ARBA" id="ARBA00022723"/>
    </source>
</evidence>
<gene>
    <name evidence="5" type="ORF">SAMN05660330_02772</name>
</gene>
<dbReference type="EMBL" id="FNJI01000020">
    <property type="protein sequence ID" value="SDP43941.1"/>
    <property type="molecule type" value="Genomic_DNA"/>
</dbReference>
<evidence type="ECO:0000256" key="3">
    <source>
        <dbReference type="ARBA" id="ARBA00023014"/>
    </source>
</evidence>
<dbReference type="GO" id="GO:0051536">
    <property type="term" value="F:iron-sulfur cluster binding"/>
    <property type="evidence" value="ECO:0007669"/>
    <property type="project" value="UniProtKB-KW"/>
</dbReference>
<dbReference type="Proteomes" id="UP000199073">
    <property type="component" value="Unassembled WGS sequence"/>
</dbReference>
<reference evidence="5 6" key="1">
    <citation type="submission" date="2016-10" db="EMBL/GenBank/DDBJ databases">
        <authorList>
            <person name="de Groot N.N."/>
        </authorList>
    </citation>
    <scope>NUCLEOTIDE SEQUENCE [LARGE SCALE GENOMIC DNA]</scope>
    <source>
        <strain evidence="5 6">DSM 12130</strain>
    </source>
</reference>
<dbReference type="PROSITE" id="PS00198">
    <property type="entry name" value="4FE4S_FER_1"/>
    <property type="match status" value="2"/>
</dbReference>
<dbReference type="PANTHER" id="PTHR40447:SF1">
    <property type="entry name" value="ANAEROBIC SULFITE REDUCTASE SUBUNIT A"/>
    <property type="match status" value="1"/>
</dbReference>
<dbReference type="GO" id="GO:0046872">
    <property type="term" value="F:metal ion binding"/>
    <property type="evidence" value="ECO:0007669"/>
    <property type="project" value="UniProtKB-KW"/>
</dbReference>
<dbReference type="InterPro" id="IPR017896">
    <property type="entry name" value="4Fe4S_Fe-S-bd"/>
</dbReference>
<dbReference type="AlphaFoldDB" id="A0A1H0SQA0"/>
<keyword evidence="3" id="KW-0411">Iron-sulfur</keyword>
<keyword evidence="6" id="KW-1185">Reference proteome</keyword>
<feature type="domain" description="4Fe-4S ferredoxin-type" evidence="4">
    <location>
        <begin position="314"/>
        <end position="344"/>
    </location>
</feature>
<dbReference type="STRING" id="91360.SAMN05660330_02772"/>
<organism evidence="5 6">
    <name type="scientific">Desulforhopalus singaporensis</name>
    <dbReference type="NCBI Taxonomy" id="91360"/>
    <lineage>
        <taxon>Bacteria</taxon>
        <taxon>Pseudomonadati</taxon>
        <taxon>Thermodesulfobacteriota</taxon>
        <taxon>Desulfobulbia</taxon>
        <taxon>Desulfobulbales</taxon>
        <taxon>Desulfocapsaceae</taxon>
        <taxon>Desulforhopalus</taxon>
    </lineage>
</organism>
<keyword evidence="1" id="KW-0479">Metal-binding</keyword>
<evidence type="ECO:0000313" key="6">
    <source>
        <dbReference type="Proteomes" id="UP000199073"/>
    </source>
</evidence>
<accession>A0A1H0SQA0</accession>
<proteinExistence type="predicted"/>
<protein>
    <submittedName>
        <fullName evidence="5">4Fe-4S dicluster domain-containing protein</fullName>
    </submittedName>
</protein>
<dbReference type="Pfam" id="PF17179">
    <property type="entry name" value="Fer4_22"/>
    <property type="match status" value="1"/>
</dbReference>
<dbReference type="InterPro" id="IPR017900">
    <property type="entry name" value="4Fe4S_Fe_S_CS"/>
</dbReference>
<evidence type="ECO:0000259" key="4">
    <source>
        <dbReference type="PROSITE" id="PS51379"/>
    </source>
</evidence>
<dbReference type="Gene3D" id="1.10.1060.10">
    <property type="entry name" value="Alpha-helical ferredoxin"/>
    <property type="match status" value="1"/>
</dbReference>
<dbReference type="InterPro" id="IPR009051">
    <property type="entry name" value="Helical_ferredxn"/>
</dbReference>
<dbReference type="OrthoDB" id="9795302at2"/>